<sequence>MNSAQESDATDRLPSSVPIQINGLLQNASGIPDVLLKFEEPALLTYQASLVPPPAPNPINSFLLLIHPLSGNAKILRDLAAGSNIIGYISFFTRTLMCGHREGLATRIMTATGNAGVAFGFIALLEMLLRDSVNPWIALRACALCLPAIAAAITE</sequence>
<protein>
    <submittedName>
        <fullName evidence="2">Uncharacterized protein</fullName>
    </submittedName>
</protein>
<proteinExistence type="predicted"/>
<keyword evidence="1" id="KW-0472">Membrane</keyword>
<gene>
    <name evidence="2" type="ORF">DCAF_LOCUS1338</name>
</gene>
<keyword evidence="3" id="KW-1185">Reference proteome</keyword>
<reference evidence="2 3" key="1">
    <citation type="submission" date="2024-01" db="EMBL/GenBank/DDBJ databases">
        <authorList>
            <person name="Waweru B."/>
        </authorList>
    </citation>
    <scope>NUCLEOTIDE SEQUENCE [LARGE SCALE GENOMIC DNA]</scope>
</reference>
<dbReference type="EMBL" id="CAWUPB010000131">
    <property type="protein sequence ID" value="CAK7323709.1"/>
    <property type="molecule type" value="Genomic_DNA"/>
</dbReference>
<evidence type="ECO:0000313" key="2">
    <source>
        <dbReference type="EMBL" id="CAK7323709.1"/>
    </source>
</evidence>
<name>A0AAV1QUB2_9ROSI</name>
<evidence type="ECO:0000313" key="3">
    <source>
        <dbReference type="Proteomes" id="UP001314170"/>
    </source>
</evidence>
<feature type="transmembrane region" description="Helical" evidence="1">
    <location>
        <begin position="104"/>
        <end position="125"/>
    </location>
</feature>
<evidence type="ECO:0000256" key="1">
    <source>
        <dbReference type="SAM" id="Phobius"/>
    </source>
</evidence>
<dbReference type="Proteomes" id="UP001314170">
    <property type="component" value="Unassembled WGS sequence"/>
</dbReference>
<accession>A0AAV1QUB2</accession>
<organism evidence="2 3">
    <name type="scientific">Dovyalis caffra</name>
    <dbReference type="NCBI Taxonomy" id="77055"/>
    <lineage>
        <taxon>Eukaryota</taxon>
        <taxon>Viridiplantae</taxon>
        <taxon>Streptophyta</taxon>
        <taxon>Embryophyta</taxon>
        <taxon>Tracheophyta</taxon>
        <taxon>Spermatophyta</taxon>
        <taxon>Magnoliopsida</taxon>
        <taxon>eudicotyledons</taxon>
        <taxon>Gunneridae</taxon>
        <taxon>Pentapetalae</taxon>
        <taxon>rosids</taxon>
        <taxon>fabids</taxon>
        <taxon>Malpighiales</taxon>
        <taxon>Salicaceae</taxon>
        <taxon>Flacourtieae</taxon>
        <taxon>Dovyalis</taxon>
    </lineage>
</organism>
<keyword evidence="1" id="KW-0812">Transmembrane</keyword>
<dbReference type="AlphaFoldDB" id="A0AAV1QUB2"/>
<comment type="caution">
    <text evidence="2">The sequence shown here is derived from an EMBL/GenBank/DDBJ whole genome shotgun (WGS) entry which is preliminary data.</text>
</comment>
<keyword evidence="1" id="KW-1133">Transmembrane helix</keyword>